<organism evidence="2 3">
    <name type="scientific">Xylaria hypoxylon</name>
    <dbReference type="NCBI Taxonomy" id="37992"/>
    <lineage>
        <taxon>Eukaryota</taxon>
        <taxon>Fungi</taxon>
        <taxon>Dikarya</taxon>
        <taxon>Ascomycota</taxon>
        <taxon>Pezizomycotina</taxon>
        <taxon>Sordariomycetes</taxon>
        <taxon>Xylariomycetidae</taxon>
        <taxon>Xylariales</taxon>
        <taxon>Xylariaceae</taxon>
        <taxon>Xylaria</taxon>
    </lineage>
</organism>
<dbReference type="Proteomes" id="UP000297716">
    <property type="component" value="Unassembled WGS sequence"/>
</dbReference>
<name>A0A4Z0Y7Y3_9PEZI</name>
<feature type="region of interest" description="Disordered" evidence="1">
    <location>
        <begin position="21"/>
        <end position="74"/>
    </location>
</feature>
<gene>
    <name evidence="2" type="ORF">E0Z10_g8860</name>
</gene>
<dbReference type="EMBL" id="SKBN01000254">
    <property type="protein sequence ID" value="TGJ79914.1"/>
    <property type="molecule type" value="Genomic_DNA"/>
</dbReference>
<comment type="caution">
    <text evidence="2">The sequence shown here is derived from an EMBL/GenBank/DDBJ whole genome shotgun (WGS) entry which is preliminary data.</text>
</comment>
<dbReference type="OrthoDB" id="5419162at2759"/>
<accession>A0A4Z0Y7Y3</accession>
<reference evidence="2 3" key="1">
    <citation type="submission" date="2019-03" db="EMBL/GenBank/DDBJ databases">
        <title>Draft genome sequence of Xylaria hypoxylon DSM 108379, a ubiquitous saprotrophic-parasitic fungi on hardwood.</title>
        <authorList>
            <person name="Buettner E."/>
            <person name="Leonhardt S."/>
            <person name="Gebauer A.M."/>
            <person name="Liers C."/>
            <person name="Hofrichter M."/>
            <person name="Kellner H."/>
        </authorList>
    </citation>
    <scope>NUCLEOTIDE SEQUENCE [LARGE SCALE GENOMIC DNA]</scope>
    <source>
        <strain evidence="2 3">DSM 108379</strain>
    </source>
</reference>
<feature type="region of interest" description="Disordered" evidence="1">
    <location>
        <begin position="90"/>
        <end position="130"/>
    </location>
</feature>
<sequence length="235" mass="25551">MDSDEDIDTATAMAEAMGFSSFGAQKPNKRRKFNPGADAFVAPNSPSTSTSTLPFHRYNDNDDGSYMATTGSNTIPLGVRRQNVDEIDLDGDEEEVHLPLGGQVAQPNITDDDDDPEPQYLDTSRPSAPLVVDPADALQSKIDTIVGSSADAYTSPQLPPPPPSSTIVSTGHSSRGGRGGRQHNMNREGRSGARWWEDYYDPAFIVNPWDRLEKANGLEPRGSWVSWEEAKTAQV</sequence>
<dbReference type="AlphaFoldDB" id="A0A4Z0Y7Y3"/>
<feature type="region of interest" description="Disordered" evidence="1">
    <location>
        <begin position="148"/>
        <end position="192"/>
    </location>
</feature>
<protein>
    <submittedName>
        <fullName evidence="2">Uncharacterized protein</fullName>
    </submittedName>
</protein>
<evidence type="ECO:0000313" key="2">
    <source>
        <dbReference type="EMBL" id="TGJ79914.1"/>
    </source>
</evidence>
<keyword evidence="3" id="KW-1185">Reference proteome</keyword>
<evidence type="ECO:0000256" key="1">
    <source>
        <dbReference type="SAM" id="MobiDB-lite"/>
    </source>
</evidence>
<evidence type="ECO:0000313" key="3">
    <source>
        <dbReference type="Proteomes" id="UP000297716"/>
    </source>
</evidence>
<proteinExistence type="predicted"/>